<keyword evidence="3" id="KW-1185">Reference proteome</keyword>
<evidence type="ECO:0000256" key="1">
    <source>
        <dbReference type="SAM" id="MobiDB-lite"/>
    </source>
</evidence>
<sequence>MLTLAGLLGLPWMATGASGSRPDESLGSSVLDGDLNLNRNSILNVGTIQMAPDRPALQTSGTGDGSVEIWDTVADDWAMRVTESDPDAPGPVEFNAPISGPATDGRTSPSLAVDGAVDADGLSVDSWRIVDVRERGVEPGSDTDLGAFVQRHMDREDVTGAIYYLPEGTYTWNTKVTVRQFDSFGIVGRPRARVRCTNPEMSAFLDLGTGERGDADVFVARDVTFDVRTPDVAASAIIAAVDETLEIDNCSLVGELDRVVPPYYSITPALVTERGRGYVSVTMPDGSFCDPSMKEQDHPMGLAIERHHRGYLVVENTDIEGFVNNGIYSAGHNGKVAIRNTSVKNCGAGMLRLGDGDYAYKCHLVNDDAEDRGYSYAALWVTDAGHAVADSVEIVARQATPSELVRVNGDVDHCVLTNFDVKSHANQHVCSFTGEDPTLGQVVAANWTVSDTGSAESNAHLGRIDRPNVVLKNWNVTIDPAGTGKRHGLVVDAPWVDVLECSFTHTTGGLDLLLDDGADYLRLKNCDFKRGQLYQYERATTDGAIVSDNRFVDGVALAGTQENWTARGPEFQ</sequence>
<evidence type="ECO:0008006" key="4">
    <source>
        <dbReference type="Google" id="ProtNLM"/>
    </source>
</evidence>
<evidence type="ECO:0000313" key="2">
    <source>
        <dbReference type="EMBL" id="MBX0324322.1"/>
    </source>
</evidence>
<protein>
    <recommendedName>
        <fullName evidence="4">Pectate lyase superfamily protein domain-containing protein</fullName>
    </recommendedName>
</protein>
<accession>A0AAW4PVR0</accession>
<name>A0AAW4PVR0_9EURY</name>
<feature type="region of interest" description="Disordered" evidence="1">
    <location>
        <begin position="82"/>
        <end position="110"/>
    </location>
</feature>
<dbReference type="AlphaFoldDB" id="A0AAW4PVR0"/>
<gene>
    <name evidence="2" type="ORF">EGH21_14930</name>
</gene>
<proteinExistence type="predicted"/>
<comment type="caution">
    <text evidence="2">The sequence shown here is derived from an EMBL/GenBank/DDBJ whole genome shotgun (WGS) entry which is preliminary data.</text>
</comment>
<dbReference type="Proteomes" id="UP001430377">
    <property type="component" value="Unassembled WGS sequence"/>
</dbReference>
<evidence type="ECO:0000313" key="3">
    <source>
        <dbReference type="Proteomes" id="UP001430377"/>
    </source>
</evidence>
<organism evidence="2 3">
    <name type="scientific">Haloarcula rubra</name>
    <dbReference type="NCBI Taxonomy" id="2487747"/>
    <lineage>
        <taxon>Archaea</taxon>
        <taxon>Methanobacteriati</taxon>
        <taxon>Methanobacteriota</taxon>
        <taxon>Stenosarchaea group</taxon>
        <taxon>Halobacteria</taxon>
        <taxon>Halobacteriales</taxon>
        <taxon>Haloarculaceae</taxon>
        <taxon>Haloarcula</taxon>
    </lineage>
</organism>
<dbReference type="EMBL" id="RKLR01000006">
    <property type="protein sequence ID" value="MBX0324322.1"/>
    <property type="molecule type" value="Genomic_DNA"/>
</dbReference>
<dbReference type="RefSeq" id="WP_220619281.1">
    <property type="nucleotide sequence ID" value="NZ_RKLR01000006.1"/>
</dbReference>
<reference evidence="2 3" key="1">
    <citation type="submission" date="2021-06" db="EMBL/GenBank/DDBJ databases">
        <title>Halomicroarcula sp. a new haloarchaeum isolated from saline soil.</title>
        <authorList>
            <person name="Duran-Viseras A."/>
            <person name="Sanchez-Porro C."/>
            <person name="Ventosa A."/>
        </authorList>
    </citation>
    <scope>NUCLEOTIDE SEQUENCE [LARGE SCALE GENOMIC DNA]</scope>
    <source>
        <strain evidence="2 3">F13</strain>
    </source>
</reference>